<dbReference type="Gene3D" id="3.90.1570.10">
    <property type="entry name" value="tt1808, chain A"/>
    <property type="match status" value="1"/>
</dbReference>
<evidence type="ECO:0000313" key="3">
    <source>
        <dbReference type="Proteomes" id="UP000319576"/>
    </source>
</evidence>
<feature type="domain" description="Putative restriction endonuclease" evidence="1">
    <location>
        <begin position="2"/>
        <end position="99"/>
    </location>
</feature>
<gene>
    <name evidence="2" type="ORF">ETAA1_49690</name>
</gene>
<name>A0A517XZP1_9BACT</name>
<dbReference type="KEGG" id="uli:ETAA1_49690"/>
<accession>A0A517XZP1</accession>
<dbReference type="Pfam" id="PF05685">
    <property type="entry name" value="Uma2"/>
    <property type="match status" value="1"/>
</dbReference>
<proteinExistence type="predicted"/>
<dbReference type="InterPro" id="IPR011335">
    <property type="entry name" value="Restrct_endonuc-II-like"/>
</dbReference>
<organism evidence="2 3">
    <name type="scientific">Urbifossiella limnaea</name>
    <dbReference type="NCBI Taxonomy" id="2528023"/>
    <lineage>
        <taxon>Bacteria</taxon>
        <taxon>Pseudomonadati</taxon>
        <taxon>Planctomycetota</taxon>
        <taxon>Planctomycetia</taxon>
        <taxon>Gemmatales</taxon>
        <taxon>Gemmataceae</taxon>
        <taxon>Urbifossiella</taxon>
    </lineage>
</organism>
<protein>
    <recommendedName>
        <fullName evidence="1">Putative restriction endonuclease domain-containing protein</fullName>
    </recommendedName>
</protein>
<dbReference type="SUPFAM" id="SSF52980">
    <property type="entry name" value="Restriction endonuclease-like"/>
    <property type="match status" value="1"/>
</dbReference>
<reference evidence="2 3" key="1">
    <citation type="submission" date="2019-02" db="EMBL/GenBank/DDBJ databases">
        <title>Deep-cultivation of Planctomycetes and their phenomic and genomic characterization uncovers novel biology.</title>
        <authorList>
            <person name="Wiegand S."/>
            <person name="Jogler M."/>
            <person name="Boedeker C."/>
            <person name="Pinto D."/>
            <person name="Vollmers J."/>
            <person name="Rivas-Marin E."/>
            <person name="Kohn T."/>
            <person name="Peeters S.H."/>
            <person name="Heuer A."/>
            <person name="Rast P."/>
            <person name="Oberbeckmann S."/>
            <person name="Bunk B."/>
            <person name="Jeske O."/>
            <person name="Meyerdierks A."/>
            <person name="Storesund J.E."/>
            <person name="Kallscheuer N."/>
            <person name="Luecker S."/>
            <person name="Lage O.M."/>
            <person name="Pohl T."/>
            <person name="Merkel B.J."/>
            <person name="Hornburger P."/>
            <person name="Mueller R.-W."/>
            <person name="Bruemmer F."/>
            <person name="Labrenz M."/>
            <person name="Spormann A.M."/>
            <person name="Op den Camp H."/>
            <person name="Overmann J."/>
            <person name="Amann R."/>
            <person name="Jetten M.S.M."/>
            <person name="Mascher T."/>
            <person name="Medema M.H."/>
            <person name="Devos D.P."/>
            <person name="Kaster A.-K."/>
            <person name="Ovreas L."/>
            <person name="Rohde M."/>
            <person name="Galperin M.Y."/>
            <person name="Jogler C."/>
        </authorList>
    </citation>
    <scope>NUCLEOTIDE SEQUENCE [LARGE SCALE GENOMIC DNA]</scope>
    <source>
        <strain evidence="2 3">ETA_A1</strain>
    </source>
</reference>
<keyword evidence="3" id="KW-1185">Reference proteome</keyword>
<evidence type="ECO:0000313" key="2">
    <source>
        <dbReference type="EMBL" id="QDU22979.1"/>
    </source>
</evidence>
<dbReference type="EMBL" id="CP036273">
    <property type="protein sequence ID" value="QDU22979.1"/>
    <property type="molecule type" value="Genomic_DNA"/>
</dbReference>
<dbReference type="Proteomes" id="UP000319576">
    <property type="component" value="Chromosome"/>
</dbReference>
<sequence length="104" mass="11906">MRGPDVAFYSFDRVPRGPMPKGYWPSPELIFEVRSPSNTWREINAKVGEYFKAGVKAVCVLDPDTESVGVYTPDEFPRRHTADEELTLPEVFPDFRVPVREFLG</sequence>
<dbReference type="InterPro" id="IPR012296">
    <property type="entry name" value="Nuclease_put_TT1808"/>
</dbReference>
<dbReference type="InterPro" id="IPR008538">
    <property type="entry name" value="Uma2"/>
</dbReference>
<dbReference type="PANTHER" id="PTHR34107">
    <property type="entry name" value="SLL0198 PROTEIN-RELATED"/>
    <property type="match status" value="1"/>
</dbReference>
<evidence type="ECO:0000259" key="1">
    <source>
        <dbReference type="Pfam" id="PF05685"/>
    </source>
</evidence>
<dbReference type="PANTHER" id="PTHR34107:SF1">
    <property type="entry name" value="SLL0198 PROTEIN"/>
    <property type="match status" value="1"/>
</dbReference>
<dbReference type="CDD" id="cd06260">
    <property type="entry name" value="DUF820-like"/>
    <property type="match status" value="1"/>
</dbReference>
<dbReference type="AlphaFoldDB" id="A0A517XZP1"/>